<sequence>MLTAVLPSGERLVYDAFDEREQLLIEAKSSNSRADVRMAIGQSLDYQLHIKPNAQLSVLLPGKPSETIIEVLHAQGMGLIYGDGTAFHGPE</sequence>
<proteinExistence type="predicted"/>
<dbReference type="eggNOG" id="COG3440">
    <property type="taxonomic scope" value="Bacteria"/>
</dbReference>
<organism evidence="1 2">
    <name type="scientific">Kutzneria albida DSM 43870</name>
    <dbReference type="NCBI Taxonomy" id="1449976"/>
    <lineage>
        <taxon>Bacteria</taxon>
        <taxon>Bacillati</taxon>
        <taxon>Actinomycetota</taxon>
        <taxon>Actinomycetes</taxon>
        <taxon>Pseudonocardiales</taxon>
        <taxon>Pseudonocardiaceae</taxon>
        <taxon>Kutzneria</taxon>
    </lineage>
</organism>
<dbReference type="Proteomes" id="UP000019225">
    <property type="component" value="Chromosome"/>
</dbReference>
<evidence type="ECO:0000313" key="2">
    <source>
        <dbReference type="Proteomes" id="UP000019225"/>
    </source>
</evidence>
<gene>
    <name evidence="1" type="ORF">KALB_5218</name>
</gene>
<dbReference type="EMBL" id="CP007155">
    <property type="protein sequence ID" value="AHH98580.1"/>
    <property type="molecule type" value="Genomic_DNA"/>
</dbReference>
<dbReference type="HOGENOM" id="CLU_2423112_0_0_11"/>
<keyword evidence="2" id="KW-1185">Reference proteome</keyword>
<accession>W5WCU6</accession>
<dbReference type="AlphaFoldDB" id="W5WCU6"/>
<dbReference type="KEGG" id="kal:KALB_5218"/>
<name>W5WCU6_9PSEU</name>
<evidence type="ECO:0000313" key="1">
    <source>
        <dbReference type="EMBL" id="AHH98580.1"/>
    </source>
</evidence>
<dbReference type="RefSeq" id="WP_025358585.1">
    <property type="nucleotide sequence ID" value="NZ_CP007155.1"/>
</dbReference>
<protein>
    <submittedName>
        <fullName evidence="1">Uncharacterized protein</fullName>
    </submittedName>
</protein>
<dbReference type="OrthoDB" id="4939521at2"/>
<dbReference type="STRING" id="1449976.KALB_5218"/>
<reference evidence="1 2" key="1">
    <citation type="journal article" date="2014" name="BMC Genomics">
        <title>Complete genome sequence of producer of the glycopeptide antibiotic Aculeximycin Kutzneria albida DSM 43870T, a representative of minor genus of Pseudonocardiaceae.</title>
        <authorList>
            <person name="Rebets Y."/>
            <person name="Tokovenko B."/>
            <person name="Lushchyk I."/>
            <person name="Ruckert C."/>
            <person name="Zaburannyi N."/>
            <person name="Bechthold A."/>
            <person name="Kalinowski J."/>
            <person name="Luzhetskyy A."/>
        </authorList>
    </citation>
    <scope>NUCLEOTIDE SEQUENCE [LARGE SCALE GENOMIC DNA]</scope>
    <source>
        <strain evidence="1">DSM 43870</strain>
    </source>
</reference>